<evidence type="ECO:0000313" key="1">
    <source>
        <dbReference type="EMBL" id="RIH66679.1"/>
    </source>
</evidence>
<dbReference type="Proteomes" id="UP000266441">
    <property type="component" value="Unassembled WGS sequence"/>
</dbReference>
<sequence length="291" mass="31971">MIQYLTKKTQKYQMIRNVQLTGTVIFILTLLILSPAKSDATPPSSSKKHKWLISGSVGMAILSTEFSKEYVILENEFRHQPGWAFDISAGRTIGRHWEPAIRFSLFTLSGDSDSPDFTANGNHPSFSGPFYQTPVEYVSLSGSLSGVVRFYFREVPGTNVDKFRLDPYIEAGGGVNSFATELRYKTTPPGETSPIIFQKGVTKGTPPTNVAQAIFGLGTKIGSPKKWQIILSYTANVINYACLDGVHNYTNGVRNHANGIVSKFTAGIVIPLGTMEVSPRQEKGDNLPWAN</sequence>
<dbReference type="EMBL" id="QWET01000002">
    <property type="protein sequence ID" value="RIH66679.1"/>
    <property type="molecule type" value="Genomic_DNA"/>
</dbReference>
<keyword evidence="2" id="KW-1185">Reference proteome</keyword>
<name>A0A399D4U5_9BACT</name>
<dbReference type="OrthoDB" id="1120066at2"/>
<evidence type="ECO:0008006" key="3">
    <source>
        <dbReference type="Google" id="ProtNLM"/>
    </source>
</evidence>
<reference evidence="1 2" key="1">
    <citation type="journal article" date="2015" name="Int. J. Syst. Evol. Microbiol.">
        <title>Mariniphaga sediminis sp. nov., isolated from coastal sediment.</title>
        <authorList>
            <person name="Wang F.Q."/>
            <person name="Shen Q.Y."/>
            <person name="Chen G.J."/>
            <person name="Du Z.J."/>
        </authorList>
    </citation>
    <scope>NUCLEOTIDE SEQUENCE [LARGE SCALE GENOMIC DNA]</scope>
    <source>
        <strain evidence="1 2">SY21</strain>
    </source>
</reference>
<dbReference type="RefSeq" id="WP_119348553.1">
    <property type="nucleotide sequence ID" value="NZ_JBFHKJ010000214.1"/>
</dbReference>
<protein>
    <recommendedName>
        <fullName evidence="3">Outer membrane protein beta-barrel domain-containing protein</fullName>
    </recommendedName>
</protein>
<accession>A0A399D4U5</accession>
<comment type="caution">
    <text evidence="1">The sequence shown here is derived from an EMBL/GenBank/DDBJ whole genome shotgun (WGS) entry which is preliminary data.</text>
</comment>
<gene>
    <name evidence="1" type="ORF">D1164_03520</name>
</gene>
<organism evidence="1 2">
    <name type="scientific">Mariniphaga sediminis</name>
    <dbReference type="NCBI Taxonomy" id="1628158"/>
    <lineage>
        <taxon>Bacteria</taxon>
        <taxon>Pseudomonadati</taxon>
        <taxon>Bacteroidota</taxon>
        <taxon>Bacteroidia</taxon>
        <taxon>Marinilabiliales</taxon>
        <taxon>Prolixibacteraceae</taxon>
        <taxon>Mariniphaga</taxon>
    </lineage>
</organism>
<evidence type="ECO:0000313" key="2">
    <source>
        <dbReference type="Proteomes" id="UP000266441"/>
    </source>
</evidence>
<proteinExistence type="predicted"/>
<dbReference type="AlphaFoldDB" id="A0A399D4U5"/>